<dbReference type="Proteomes" id="UP000266643">
    <property type="component" value="Unassembled WGS sequence"/>
</dbReference>
<dbReference type="AlphaFoldDB" id="A0A397FED6"/>
<evidence type="ECO:0000256" key="1">
    <source>
        <dbReference type="ARBA" id="ARBA00004651"/>
    </source>
</evidence>
<dbReference type="EMBL" id="QUTC01007207">
    <property type="protein sequence ID" value="RHY48602.1"/>
    <property type="molecule type" value="Genomic_DNA"/>
</dbReference>
<evidence type="ECO:0000256" key="6">
    <source>
        <dbReference type="ARBA" id="ARBA00022989"/>
    </source>
</evidence>
<dbReference type="InterPro" id="IPR037185">
    <property type="entry name" value="EmrE-like"/>
</dbReference>
<dbReference type="SUPFAM" id="SSF103481">
    <property type="entry name" value="Multidrug resistance efflux transporter EmrE"/>
    <property type="match status" value="1"/>
</dbReference>
<keyword evidence="3" id="KW-0813">Transport</keyword>
<evidence type="ECO:0000313" key="10">
    <source>
        <dbReference type="EMBL" id="RHY48602.1"/>
    </source>
</evidence>
<dbReference type="VEuPathDB" id="FungiDB:H257_15892"/>
<feature type="transmembrane region" description="Helical" evidence="8">
    <location>
        <begin position="9"/>
        <end position="27"/>
    </location>
</feature>
<dbReference type="Proteomes" id="UP000265716">
    <property type="component" value="Unassembled WGS sequence"/>
</dbReference>
<evidence type="ECO:0000313" key="16">
    <source>
        <dbReference type="Proteomes" id="UP000266643"/>
    </source>
</evidence>
<feature type="transmembrane region" description="Helical" evidence="8">
    <location>
        <begin position="240"/>
        <end position="265"/>
    </location>
</feature>
<accession>A0A397FED6</accession>
<dbReference type="InterPro" id="IPR000620">
    <property type="entry name" value="EamA_dom"/>
</dbReference>
<dbReference type="Proteomes" id="UP000266196">
    <property type="component" value="Unassembled WGS sequence"/>
</dbReference>
<evidence type="ECO:0000256" key="7">
    <source>
        <dbReference type="ARBA" id="ARBA00023136"/>
    </source>
</evidence>
<name>A0A397FED6_APHAT</name>
<protein>
    <recommendedName>
        <fullName evidence="9">EamA domain-containing protein</fullName>
    </recommendedName>
</protein>
<organism evidence="12 15">
    <name type="scientific">Aphanomyces astaci</name>
    <name type="common">Crayfish plague agent</name>
    <dbReference type="NCBI Taxonomy" id="112090"/>
    <lineage>
        <taxon>Eukaryota</taxon>
        <taxon>Sar</taxon>
        <taxon>Stramenopiles</taxon>
        <taxon>Oomycota</taxon>
        <taxon>Saprolegniomycetes</taxon>
        <taxon>Saprolegniales</taxon>
        <taxon>Verrucalvaceae</taxon>
        <taxon>Aphanomyces</taxon>
    </lineage>
</organism>
<reference evidence="14 15" key="1">
    <citation type="submission" date="2018-08" db="EMBL/GenBank/DDBJ databases">
        <title>Aphanomyces genome sequencing and annotation.</title>
        <authorList>
            <person name="Minardi D."/>
            <person name="Oidtmann B."/>
            <person name="Van Der Giezen M."/>
            <person name="Studholme D.J."/>
        </authorList>
    </citation>
    <scope>NUCLEOTIDE SEQUENCE [LARGE SCALE GENOMIC DNA]</scope>
    <source>
        <strain evidence="12 15">197901</strain>
        <strain evidence="11 16">D2</strain>
        <strain evidence="13 17">FDL457</strain>
        <strain evidence="10 14">SA</strain>
    </source>
</reference>
<keyword evidence="6 8" id="KW-1133">Transmembrane helix</keyword>
<dbReference type="EMBL" id="QUTD01006322">
    <property type="protein sequence ID" value="RHY56049.1"/>
    <property type="molecule type" value="Genomic_DNA"/>
</dbReference>
<evidence type="ECO:0000256" key="2">
    <source>
        <dbReference type="ARBA" id="ARBA00007362"/>
    </source>
</evidence>
<evidence type="ECO:0000313" key="12">
    <source>
        <dbReference type="EMBL" id="RHZ20378.1"/>
    </source>
</evidence>
<evidence type="ECO:0000256" key="4">
    <source>
        <dbReference type="ARBA" id="ARBA00022475"/>
    </source>
</evidence>
<feature type="transmembrane region" description="Helical" evidence="8">
    <location>
        <begin position="33"/>
        <end position="56"/>
    </location>
</feature>
<feature type="transmembrane region" description="Helical" evidence="8">
    <location>
        <begin position="183"/>
        <end position="200"/>
    </location>
</feature>
<comment type="subcellular location">
    <subcellularLocation>
        <location evidence="1">Cell membrane</location>
        <topology evidence="1">Multi-pass membrane protein</topology>
    </subcellularLocation>
</comment>
<dbReference type="EMBL" id="QUTF01008601">
    <property type="protein sequence ID" value="RHZ38508.1"/>
    <property type="molecule type" value="Genomic_DNA"/>
</dbReference>
<dbReference type="NCBIfam" id="TIGR00688">
    <property type="entry name" value="rarD"/>
    <property type="match status" value="1"/>
</dbReference>
<feature type="domain" description="EamA" evidence="9">
    <location>
        <begin position="8"/>
        <end position="148"/>
    </location>
</feature>
<feature type="transmembrane region" description="Helical" evidence="8">
    <location>
        <begin position="102"/>
        <end position="125"/>
    </location>
</feature>
<proteinExistence type="inferred from homology"/>
<evidence type="ECO:0000256" key="3">
    <source>
        <dbReference type="ARBA" id="ARBA00022448"/>
    </source>
</evidence>
<comment type="similarity">
    <text evidence="2">Belongs to the EamA transporter family.</text>
</comment>
<evidence type="ECO:0000313" key="17">
    <source>
        <dbReference type="Proteomes" id="UP000286510"/>
    </source>
</evidence>
<evidence type="ECO:0000313" key="14">
    <source>
        <dbReference type="Proteomes" id="UP000265716"/>
    </source>
</evidence>
<evidence type="ECO:0000256" key="8">
    <source>
        <dbReference type="SAM" id="Phobius"/>
    </source>
</evidence>
<dbReference type="Pfam" id="PF00892">
    <property type="entry name" value="EamA"/>
    <property type="match status" value="1"/>
</dbReference>
<feature type="transmembrane region" description="Helical" evidence="8">
    <location>
        <begin position="77"/>
        <end position="96"/>
    </location>
</feature>
<keyword evidence="7 8" id="KW-0472">Membrane</keyword>
<dbReference type="Proteomes" id="UP000286510">
    <property type="component" value="Unassembled WGS sequence"/>
</dbReference>
<evidence type="ECO:0000256" key="5">
    <source>
        <dbReference type="ARBA" id="ARBA00022692"/>
    </source>
</evidence>
<sequence>MVKQPQRKGIFMGIVAYLIWGLSAVYWKQLVKVPAMQLLCHRIVWALPVAAAVILVTGHGPNGSFRSFLASFKRTVVGFYAATATLLGVNLFVSIWAANAGFIVELSLGYFTSPLVTVLLGVLCLRERLRMWQWVAIATAGSGLLTVTFVYGKFPWIAIVLAMDFGLYGLLQKKAPLLSVQGICIEFAILTLPSATYLVFEQYQGTGAFTTISVGYDVLMVGLGVLTITPQLLFSTAIKAIPLTVMGLLQFIGPTLNILIGVVIYHENFEWTKAIGFAQVWLGLVVYTYDLLRRGAKNESSAVIIDPTTATRPTITSAADIVSLAKGDTSSSGDHLVDSATENKM</sequence>
<feature type="transmembrane region" description="Helical" evidence="8">
    <location>
        <begin position="206"/>
        <end position="228"/>
    </location>
</feature>
<keyword evidence="4" id="KW-1003">Cell membrane</keyword>
<evidence type="ECO:0000313" key="13">
    <source>
        <dbReference type="EMBL" id="RHZ38508.1"/>
    </source>
</evidence>
<dbReference type="GO" id="GO:0005886">
    <property type="term" value="C:plasma membrane"/>
    <property type="evidence" value="ECO:0007669"/>
    <property type="project" value="UniProtKB-SubCell"/>
</dbReference>
<dbReference type="EMBL" id="QUTE01009174">
    <property type="protein sequence ID" value="RHZ20378.1"/>
    <property type="molecule type" value="Genomic_DNA"/>
</dbReference>
<comment type="caution">
    <text evidence="12">The sequence shown here is derived from an EMBL/GenBank/DDBJ whole genome shotgun (WGS) entry which is preliminary data.</text>
</comment>
<evidence type="ECO:0000313" key="11">
    <source>
        <dbReference type="EMBL" id="RHY56049.1"/>
    </source>
</evidence>
<evidence type="ECO:0000259" key="9">
    <source>
        <dbReference type="Pfam" id="PF00892"/>
    </source>
</evidence>
<evidence type="ECO:0000313" key="15">
    <source>
        <dbReference type="Proteomes" id="UP000266196"/>
    </source>
</evidence>
<dbReference type="InterPro" id="IPR004626">
    <property type="entry name" value="RarD"/>
</dbReference>
<gene>
    <name evidence="13" type="ORF">DYB26_013808</name>
    <name evidence="11" type="ORF">DYB30_002934</name>
    <name evidence="12" type="ORF">DYB31_004279</name>
    <name evidence="10" type="ORF">DYB38_013245</name>
</gene>
<keyword evidence="5 8" id="KW-0812">Transmembrane</keyword>